<dbReference type="Pfam" id="PF04882">
    <property type="entry name" value="Peroxin-3"/>
    <property type="match status" value="1"/>
</dbReference>
<proteinExistence type="predicted"/>
<dbReference type="GO" id="GO:0030674">
    <property type="term" value="F:protein-macromolecule adaptor activity"/>
    <property type="evidence" value="ECO:0007669"/>
    <property type="project" value="TreeGrafter"/>
</dbReference>
<evidence type="ECO:0000313" key="3">
    <source>
        <dbReference type="EMBL" id="KAL1590688.1"/>
    </source>
</evidence>
<evidence type="ECO:0000256" key="1">
    <source>
        <dbReference type="SAM" id="MobiDB-lite"/>
    </source>
</evidence>
<dbReference type="GeneID" id="96002106"/>
<feature type="transmembrane region" description="Helical" evidence="2">
    <location>
        <begin position="16"/>
        <end position="34"/>
    </location>
</feature>
<feature type="region of interest" description="Disordered" evidence="1">
    <location>
        <begin position="100"/>
        <end position="127"/>
    </location>
</feature>
<sequence>MIAATRRWFRRNRTNLAIGAGVIGAGYLAGQYVLGKISEARQRMSEERISKENLRRRFEQNQEDCTYTVLALLPTVRDEIISALPVEQITEQLQQERQERLKRLGQSEAASSEYPSVPPSVTDDASSGSFVHASQMASSDGGLKPKRSKAQLWQDMKINSVTRALTLLYTISLLNILTRIQLNLLGRRTYLSSVVSLANPQANTQSSTISLENRDDDNFDNFYGNDFETNRKYLTFSWWLLHRGSKQIMERVTSTVKDVFGAVNIREDITMDRLAELIMQVRKSIEGSTDEERRQMRWLSYLLPPQEDEQFVIRQAGISDSDESPSPEDLEAQDPMSADGEITQALRRLLDETSDLIDSPTFSFVLTRLLDAGFSNLIDHRVGMEAFKTGGIPTADAPRVAEVEEVNKCKIAHILPVFCRQAHAMVSTSELENLAGIAPEESGRNEYMAAMDQVHDLEAFAAVIYSSNLEYELAEGDDSARAAPAAQSRESKQETFIEDETPAPVLEKVVAEAAPSGPKDVAVPEEKPQDSADSGFESAWKKALATEDGVRVEHSED</sequence>
<dbReference type="Proteomes" id="UP000803884">
    <property type="component" value="Unassembled WGS sequence"/>
</dbReference>
<dbReference type="RefSeq" id="XP_069233793.1">
    <property type="nucleotide sequence ID" value="XM_069369268.1"/>
</dbReference>
<accession>A0AB34L5G3</accession>
<keyword evidence="2" id="KW-0472">Membrane</keyword>
<dbReference type="GO" id="GO:0005778">
    <property type="term" value="C:peroxisomal membrane"/>
    <property type="evidence" value="ECO:0007669"/>
    <property type="project" value="InterPro"/>
</dbReference>
<organism evidence="3 4">
    <name type="scientific">Cladosporium halotolerans</name>
    <dbReference type="NCBI Taxonomy" id="1052096"/>
    <lineage>
        <taxon>Eukaryota</taxon>
        <taxon>Fungi</taxon>
        <taxon>Dikarya</taxon>
        <taxon>Ascomycota</taxon>
        <taxon>Pezizomycotina</taxon>
        <taxon>Dothideomycetes</taxon>
        <taxon>Dothideomycetidae</taxon>
        <taxon>Cladosporiales</taxon>
        <taxon>Cladosporiaceae</taxon>
        <taxon>Cladosporium</taxon>
    </lineage>
</organism>
<dbReference type="InterPro" id="IPR006966">
    <property type="entry name" value="Peroxin-3"/>
</dbReference>
<comment type="caution">
    <text evidence="3">The sequence shown here is derived from an EMBL/GenBank/DDBJ whole genome shotgun (WGS) entry which is preliminary data.</text>
</comment>
<protein>
    <recommendedName>
        <fullName evidence="5">Peroxin-3</fullName>
    </recommendedName>
</protein>
<dbReference type="PANTHER" id="PTHR28080">
    <property type="entry name" value="PEROXISOMAL BIOGENESIS FACTOR 3"/>
    <property type="match status" value="1"/>
</dbReference>
<dbReference type="AlphaFoldDB" id="A0AB34L5G3"/>
<gene>
    <name evidence="3" type="ORF">WHR41_00662</name>
</gene>
<dbReference type="EMBL" id="JAAQHG020000002">
    <property type="protein sequence ID" value="KAL1590688.1"/>
    <property type="molecule type" value="Genomic_DNA"/>
</dbReference>
<feature type="compositionally biased region" description="Acidic residues" evidence="1">
    <location>
        <begin position="320"/>
        <end position="332"/>
    </location>
</feature>
<dbReference type="PANTHER" id="PTHR28080:SF1">
    <property type="entry name" value="PEROXISOMAL BIOGENESIS FACTOR 3"/>
    <property type="match status" value="1"/>
</dbReference>
<evidence type="ECO:0008006" key="5">
    <source>
        <dbReference type="Google" id="ProtNLM"/>
    </source>
</evidence>
<reference evidence="3 4" key="1">
    <citation type="journal article" date="2020" name="Microbiol. Resour. Announc.">
        <title>Draft Genome Sequence of a Cladosporium Species Isolated from the Mesophotic Ascidian Didemnum maculosum.</title>
        <authorList>
            <person name="Gioti A."/>
            <person name="Siaperas R."/>
            <person name="Nikolaivits E."/>
            <person name="Le Goff G."/>
            <person name="Ouazzani J."/>
            <person name="Kotoulas G."/>
            <person name="Topakas E."/>
        </authorList>
    </citation>
    <scope>NUCLEOTIDE SEQUENCE [LARGE SCALE GENOMIC DNA]</scope>
    <source>
        <strain evidence="3 4">TM138-S3</strain>
    </source>
</reference>
<dbReference type="GO" id="GO:0045046">
    <property type="term" value="P:protein import into peroxisome membrane"/>
    <property type="evidence" value="ECO:0007669"/>
    <property type="project" value="TreeGrafter"/>
</dbReference>
<keyword evidence="2" id="KW-1133">Transmembrane helix</keyword>
<feature type="region of interest" description="Disordered" evidence="1">
    <location>
        <begin position="480"/>
        <end position="557"/>
    </location>
</feature>
<keyword evidence="2" id="KW-0812">Transmembrane</keyword>
<keyword evidence="4" id="KW-1185">Reference proteome</keyword>
<feature type="region of interest" description="Disordered" evidence="1">
    <location>
        <begin position="317"/>
        <end position="337"/>
    </location>
</feature>
<name>A0AB34L5G3_9PEZI</name>
<evidence type="ECO:0000256" key="2">
    <source>
        <dbReference type="SAM" id="Phobius"/>
    </source>
</evidence>
<feature type="compositionally biased region" description="Basic and acidic residues" evidence="1">
    <location>
        <begin position="544"/>
        <end position="557"/>
    </location>
</feature>
<evidence type="ECO:0000313" key="4">
    <source>
        <dbReference type="Proteomes" id="UP000803884"/>
    </source>
</evidence>